<dbReference type="SUPFAM" id="SSF55869">
    <property type="entry name" value="DNA topoisomerase I domain"/>
    <property type="match status" value="1"/>
</dbReference>
<dbReference type="Pfam" id="PF21338">
    <property type="entry name" value="Top1B_N_bact"/>
    <property type="match status" value="1"/>
</dbReference>
<evidence type="ECO:0000256" key="6">
    <source>
        <dbReference type="ARBA" id="ARBA00023235"/>
    </source>
</evidence>
<evidence type="ECO:0000259" key="8">
    <source>
        <dbReference type="Pfam" id="PF21338"/>
    </source>
</evidence>
<sequence>MARHVLFETGIRRLGSKEDGFFYRYPGTDEVVREERVLARIEELKVPPAWEEARIARSPSAKVQAVGYDSAGRVQYRYHDKYRERKEREKFGRILEFAGRLPEMRRVTSNHLRHKTLDREKVLACMTRMMNAAYFRVGDERYAKNNKTYGIATLRRKHLKIEGDTVIFEYTGKWGQEQRKAVTDARIRRVVEECRDLPGYEVFKYVDEDGDVRDVKSRDLNAYVKEVVGPEFTPKDFRTWAGTLIAANRLAELGEAENHKAAQKNVLAAVDDVAHRLGNTRDIARASYISPRVIDHYLEGSVVAYYGERLEEIIAAEQGGLTEEEKALLDLLNRKLRRELGEAA</sequence>
<dbReference type="GO" id="GO:0006265">
    <property type="term" value="P:DNA topological change"/>
    <property type="evidence" value="ECO:0007669"/>
    <property type="project" value="InterPro"/>
</dbReference>
<dbReference type="PRINTS" id="PR00416">
    <property type="entry name" value="EUTPISMRASEI"/>
</dbReference>
<comment type="catalytic activity">
    <reaction evidence="1">
        <text>ATP-independent breakage of single-stranded DNA, followed by passage and rejoining.</text>
        <dbReference type="EC" id="5.6.2.1"/>
    </reaction>
</comment>
<evidence type="ECO:0000313" key="9">
    <source>
        <dbReference type="EMBL" id="QIN82685.1"/>
    </source>
</evidence>
<protein>
    <recommendedName>
        <fullName evidence="3">DNA topoisomerase</fullName>
        <ecNumber evidence="3">5.6.2.1</ecNumber>
    </recommendedName>
</protein>
<organism evidence="9 10">
    <name type="scientific">Rubrobacter tropicus</name>
    <dbReference type="NCBI Taxonomy" id="2653851"/>
    <lineage>
        <taxon>Bacteria</taxon>
        <taxon>Bacillati</taxon>
        <taxon>Actinomycetota</taxon>
        <taxon>Rubrobacteria</taxon>
        <taxon>Rubrobacterales</taxon>
        <taxon>Rubrobacteraceae</taxon>
        <taxon>Rubrobacter</taxon>
    </lineage>
</organism>
<name>A0A6G8Q871_9ACTN</name>
<dbReference type="EC" id="5.6.2.1" evidence="3"/>
<dbReference type="Proteomes" id="UP000501452">
    <property type="component" value="Chromosome"/>
</dbReference>
<evidence type="ECO:0000256" key="5">
    <source>
        <dbReference type="ARBA" id="ARBA00023125"/>
    </source>
</evidence>
<dbReference type="InterPro" id="IPR011010">
    <property type="entry name" value="DNA_brk_join_enz"/>
</dbReference>
<dbReference type="InterPro" id="IPR035447">
    <property type="entry name" value="DNA_topo_I_N_sf"/>
</dbReference>
<dbReference type="Gene3D" id="3.90.15.10">
    <property type="entry name" value="Topoisomerase I, Chain A, domain 3"/>
    <property type="match status" value="1"/>
</dbReference>
<reference evidence="9 10" key="1">
    <citation type="submission" date="2019-10" db="EMBL/GenBank/DDBJ databases">
        <title>Rubrobacter sp nov SCSIO 52090 isolated from a deep-sea sediment in the South China Sea.</title>
        <authorList>
            <person name="Chen R.W."/>
        </authorList>
    </citation>
    <scope>NUCLEOTIDE SEQUENCE [LARGE SCALE GENOMIC DNA]</scope>
    <source>
        <strain evidence="9 10">SCSIO 52909</strain>
    </source>
</reference>
<dbReference type="InterPro" id="IPR049331">
    <property type="entry name" value="Top1B_N_bact"/>
</dbReference>
<evidence type="ECO:0000256" key="3">
    <source>
        <dbReference type="ARBA" id="ARBA00012891"/>
    </source>
</evidence>
<keyword evidence="6 9" id="KW-0413">Isomerase</keyword>
<dbReference type="GO" id="GO:0003917">
    <property type="term" value="F:DNA topoisomerase type I (single strand cut, ATP-independent) activity"/>
    <property type="evidence" value="ECO:0007669"/>
    <property type="project" value="UniProtKB-EC"/>
</dbReference>
<dbReference type="RefSeq" id="WP_166175257.1">
    <property type="nucleotide sequence ID" value="NZ_CP045119.1"/>
</dbReference>
<evidence type="ECO:0000256" key="4">
    <source>
        <dbReference type="ARBA" id="ARBA00023029"/>
    </source>
</evidence>
<proteinExistence type="inferred from homology"/>
<dbReference type="EMBL" id="CP045119">
    <property type="protein sequence ID" value="QIN82685.1"/>
    <property type="molecule type" value="Genomic_DNA"/>
</dbReference>
<dbReference type="KEGG" id="rub:GBA63_08535"/>
<dbReference type="Pfam" id="PF01028">
    <property type="entry name" value="Topoisom_I"/>
    <property type="match status" value="1"/>
</dbReference>
<dbReference type="Gene3D" id="1.10.132.120">
    <property type="match status" value="1"/>
</dbReference>
<feature type="domain" description="DNA topoisomerase I catalytic core eukaryotic-type" evidence="7">
    <location>
        <begin position="81"/>
        <end position="285"/>
    </location>
</feature>
<keyword evidence="10" id="KW-1185">Reference proteome</keyword>
<evidence type="ECO:0000259" key="7">
    <source>
        <dbReference type="Pfam" id="PF01028"/>
    </source>
</evidence>
<evidence type="ECO:0000313" key="10">
    <source>
        <dbReference type="Proteomes" id="UP000501452"/>
    </source>
</evidence>
<dbReference type="InterPro" id="IPR001631">
    <property type="entry name" value="TopoI"/>
</dbReference>
<evidence type="ECO:0000256" key="1">
    <source>
        <dbReference type="ARBA" id="ARBA00000213"/>
    </source>
</evidence>
<dbReference type="AlphaFoldDB" id="A0A6G8Q871"/>
<keyword evidence="5" id="KW-0238">DNA-binding</keyword>
<evidence type="ECO:0000256" key="2">
    <source>
        <dbReference type="ARBA" id="ARBA00006645"/>
    </source>
</evidence>
<comment type="similarity">
    <text evidence="2">Belongs to the type IB topoisomerase family.</text>
</comment>
<dbReference type="SUPFAM" id="SSF56349">
    <property type="entry name" value="DNA breaking-rejoining enzymes"/>
    <property type="match status" value="1"/>
</dbReference>
<dbReference type="InterPro" id="IPR013500">
    <property type="entry name" value="TopoI_cat_euk"/>
</dbReference>
<feature type="domain" description="DNA topoisomerase IB N-terminal" evidence="8">
    <location>
        <begin position="20"/>
        <end position="69"/>
    </location>
</feature>
<gene>
    <name evidence="9" type="ORF">GBA63_08535</name>
</gene>
<dbReference type="GO" id="GO:0003677">
    <property type="term" value="F:DNA binding"/>
    <property type="evidence" value="ECO:0007669"/>
    <property type="project" value="UniProtKB-KW"/>
</dbReference>
<dbReference type="PROSITE" id="PS52038">
    <property type="entry name" value="TOPO_IB_2"/>
    <property type="match status" value="1"/>
</dbReference>
<dbReference type="Gene3D" id="3.30.66.10">
    <property type="entry name" value="DNA topoisomerase I domain"/>
    <property type="match status" value="1"/>
</dbReference>
<dbReference type="InterPro" id="IPR014711">
    <property type="entry name" value="TopoI_cat_a-hlx-sub_euk"/>
</dbReference>
<keyword evidence="4" id="KW-0799">Topoisomerase</keyword>
<accession>A0A6G8Q871</accession>